<dbReference type="Proteomes" id="UP000821866">
    <property type="component" value="Unassembled WGS sequence"/>
</dbReference>
<accession>A0A9J6CZD7</accession>
<dbReference type="GO" id="GO:0003824">
    <property type="term" value="F:catalytic activity"/>
    <property type="evidence" value="ECO:0007669"/>
    <property type="project" value="InterPro"/>
</dbReference>
<gene>
    <name evidence="3" type="ORF">HPB51_027818</name>
</gene>
<protein>
    <recommendedName>
        <fullName evidence="2">Endonuclease/exonuclease/phosphatase domain-containing protein</fullName>
    </recommendedName>
</protein>
<dbReference type="Pfam" id="PF14529">
    <property type="entry name" value="Exo_endo_phos_2"/>
    <property type="match status" value="1"/>
</dbReference>
<sequence>MYSPPRDQLRDHYYFIRKRTKRHRLMVVGDFNAPHTALRYAITTNKSVKVHESTQQHGLTLLNDPMQPTRGGNSVSRNTNSFSPLQETSKIPVSSRHLAMITT</sequence>
<comment type="caution">
    <text evidence="3">The sequence shown here is derived from an EMBL/GenBank/DDBJ whole genome shotgun (WGS) entry which is preliminary data.</text>
</comment>
<dbReference type="SUPFAM" id="SSF56219">
    <property type="entry name" value="DNase I-like"/>
    <property type="match status" value="1"/>
</dbReference>
<organism evidence="3 4">
    <name type="scientific">Rhipicephalus microplus</name>
    <name type="common">Cattle tick</name>
    <name type="synonym">Boophilus microplus</name>
    <dbReference type="NCBI Taxonomy" id="6941"/>
    <lineage>
        <taxon>Eukaryota</taxon>
        <taxon>Metazoa</taxon>
        <taxon>Ecdysozoa</taxon>
        <taxon>Arthropoda</taxon>
        <taxon>Chelicerata</taxon>
        <taxon>Arachnida</taxon>
        <taxon>Acari</taxon>
        <taxon>Parasitiformes</taxon>
        <taxon>Ixodida</taxon>
        <taxon>Ixodoidea</taxon>
        <taxon>Ixodidae</taxon>
        <taxon>Rhipicephalinae</taxon>
        <taxon>Rhipicephalus</taxon>
        <taxon>Boophilus</taxon>
    </lineage>
</organism>
<feature type="domain" description="Endonuclease/exonuclease/phosphatase" evidence="2">
    <location>
        <begin position="1"/>
        <end position="72"/>
    </location>
</feature>
<dbReference type="InterPro" id="IPR036691">
    <property type="entry name" value="Endo/exonu/phosph_ase_sf"/>
</dbReference>
<proteinExistence type="predicted"/>
<evidence type="ECO:0000313" key="4">
    <source>
        <dbReference type="Proteomes" id="UP000821866"/>
    </source>
</evidence>
<evidence type="ECO:0000256" key="1">
    <source>
        <dbReference type="SAM" id="MobiDB-lite"/>
    </source>
</evidence>
<reference evidence="3" key="2">
    <citation type="submission" date="2021-09" db="EMBL/GenBank/DDBJ databases">
        <authorList>
            <person name="Jia N."/>
            <person name="Wang J."/>
            <person name="Shi W."/>
            <person name="Du L."/>
            <person name="Sun Y."/>
            <person name="Zhan W."/>
            <person name="Jiang J."/>
            <person name="Wang Q."/>
            <person name="Zhang B."/>
            <person name="Ji P."/>
            <person name="Sakyi L.B."/>
            <person name="Cui X."/>
            <person name="Yuan T."/>
            <person name="Jiang B."/>
            <person name="Yang W."/>
            <person name="Lam T.T.-Y."/>
            <person name="Chang Q."/>
            <person name="Ding S."/>
            <person name="Wang X."/>
            <person name="Zhu J."/>
            <person name="Ruan X."/>
            <person name="Zhao L."/>
            <person name="Wei J."/>
            <person name="Que T."/>
            <person name="Du C."/>
            <person name="Cheng J."/>
            <person name="Dai P."/>
            <person name="Han X."/>
            <person name="Huang E."/>
            <person name="Gao Y."/>
            <person name="Liu J."/>
            <person name="Shao H."/>
            <person name="Ye R."/>
            <person name="Li L."/>
            <person name="Wei W."/>
            <person name="Wang X."/>
            <person name="Wang C."/>
            <person name="Huo Q."/>
            <person name="Li W."/>
            <person name="Guo W."/>
            <person name="Chen H."/>
            <person name="Chen S."/>
            <person name="Zhou L."/>
            <person name="Zhou L."/>
            <person name="Ni X."/>
            <person name="Tian J."/>
            <person name="Zhou Y."/>
            <person name="Sheng Y."/>
            <person name="Liu T."/>
            <person name="Pan Y."/>
            <person name="Xia L."/>
            <person name="Li J."/>
            <person name="Zhao F."/>
            <person name="Cao W."/>
        </authorList>
    </citation>
    <scope>NUCLEOTIDE SEQUENCE</scope>
    <source>
        <strain evidence="3">Rmic-2018</strain>
        <tissue evidence="3">Larvae</tissue>
    </source>
</reference>
<dbReference type="AlphaFoldDB" id="A0A9J6CZD7"/>
<dbReference type="EMBL" id="JABSTU010004308">
    <property type="protein sequence ID" value="KAH7964044.1"/>
    <property type="molecule type" value="Genomic_DNA"/>
</dbReference>
<evidence type="ECO:0000259" key="2">
    <source>
        <dbReference type="Pfam" id="PF14529"/>
    </source>
</evidence>
<feature type="region of interest" description="Disordered" evidence="1">
    <location>
        <begin position="54"/>
        <end position="90"/>
    </location>
</feature>
<feature type="compositionally biased region" description="Polar residues" evidence="1">
    <location>
        <begin position="70"/>
        <end position="90"/>
    </location>
</feature>
<dbReference type="InterPro" id="IPR005135">
    <property type="entry name" value="Endo/exonuclease/phosphatase"/>
</dbReference>
<keyword evidence="4" id="KW-1185">Reference proteome</keyword>
<evidence type="ECO:0000313" key="3">
    <source>
        <dbReference type="EMBL" id="KAH7964044.1"/>
    </source>
</evidence>
<reference evidence="3" key="1">
    <citation type="journal article" date="2020" name="Cell">
        <title>Large-Scale Comparative Analyses of Tick Genomes Elucidate Their Genetic Diversity and Vector Capacities.</title>
        <authorList>
            <consortium name="Tick Genome and Microbiome Consortium (TIGMIC)"/>
            <person name="Jia N."/>
            <person name="Wang J."/>
            <person name="Shi W."/>
            <person name="Du L."/>
            <person name="Sun Y."/>
            <person name="Zhan W."/>
            <person name="Jiang J.F."/>
            <person name="Wang Q."/>
            <person name="Zhang B."/>
            <person name="Ji P."/>
            <person name="Bell-Sakyi L."/>
            <person name="Cui X.M."/>
            <person name="Yuan T.T."/>
            <person name="Jiang B.G."/>
            <person name="Yang W.F."/>
            <person name="Lam T.T."/>
            <person name="Chang Q.C."/>
            <person name="Ding S.J."/>
            <person name="Wang X.J."/>
            <person name="Zhu J.G."/>
            <person name="Ruan X.D."/>
            <person name="Zhao L."/>
            <person name="Wei J.T."/>
            <person name="Ye R.Z."/>
            <person name="Que T.C."/>
            <person name="Du C.H."/>
            <person name="Zhou Y.H."/>
            <person name="Cheng J.X."/>
            <person name="Dai P.F."/>
            <person name="Guo W.B."/>
            <person name="Han X.H."/>
            <person name="Huang E.J."/>
            <person name="Li L.F."/>
            <person name="Wei W."/>
            <person name="Gao Y.C."/>
            <person name="Liu J.Z."/>
            <person name="Shao H.Z."/>
            <person name="Wang X."/>
            <person name="Wang C.C."/>
            <person name="Yang T.C."/>
            <person name="Huo Q.B."/>
            <person name="Li W."/>
            <person name="Chen H.Y."/>
            <person name="Chen S.E."/>
            <person name="Zhou L.G."/>
            <person name="Ni X.B."/>
            <person name="Tian J.H."/>
            <person name="Sheng Y."/>
            <person name="Liu T."/>
            <person name="Pan Y.S."/>
            <person name="Xia L.Y."/>
            <person name="Li J."/>
            <person name="Zhao F."/>
            <person name="Cao W.C."/>
        </authorList>
    </citation>
    <scope>NUCLEOTIDE SEQUENCE</scope>
    <source>
        <strain evidence="3">Rmic-2018</strain>
    </source>
</reference>
<dbReference type="Gene3D" id="3.60.10.10">
    <property type="entry name" value="Endonuclease/exonuclease/phosphatase"/>
    <property type="match status" value="1"/>
</dbReference>
<name>A0A9J6CZD7_RHIMP</name>